<evidence type="ECO:0000259" key="2">
    <source>
        <dbReference type="PROSITE" id="PS50994"/>
    </source>
</evidence>
<dbReference type="Gene3D" id="3.30.420.10">
    <property type="entry name" value="Ribonuclease H-like superfamily/Ribonuclease H"/>
    <property type="match status" value="1"/>
</dbReference>
<dbReference type="Pfam" id="PF00665">
    <property type="entry name" value="rve"/>
    <property type="match status" value="1"/>
</dbReference>
<dbReference type="NCBIfam" id="NF033516">
    <property type="entry name" value="transpos_IS3"/>
    <property type="match status" value="1"/>
</dbReference>
<dbReference type="Proteomes" id="UP000653631">
    <property type="component" value="Unassembled WGS sequence"/>
</dbReference>
<dbReference type="InterPro" id="IPR048020">
    <property type="entry name" value="Transpos_IS3"/>
</dbReference>
<reference evidence="3 4" key="1">
    <citation type="submission" date="2021-01" db="EMBL/GenBank/DDBJ databases">
        <title>Development of a method for detection of lactic acid bacteria that cause putrefactive shochu mash.</title>
        <authorList>
            <person name="Takashita H."/>
            <person name="Fujihara E."/>
            <person name="Takayama K."/>
            <person name="Yamamoto H."/>
            <person name="Mizutani M."/>
            <person name="Kajiwara Y."/>
        </authorList>
    </citation>
    <scope>NUCLEOTIDE SEQUENCE [LARGE SCALE GENOMIC DNA]</scope>
    <source>
        <strain evidence="3 4">01-B1</strain>
    </source>
</reference>
<dbReference type="InterPro" id="IPR025948">
    <property type="entry name" value="HTH-like_dom"/>
</dbReference>
<dbReference type="Pfam" id="PF13683">
    <property type="entry name" value="rve_3"/>
    <property type="match status" value="1"/>
</dbReference>
<dbReference type="PANTHER" id="PTHR46889:SF4">
    <property type="entry name" value="TRANSPOSASE INSO FOR INSERTION SEQUENCE ELEMENT IS911B-RELATED"/>
    <property type="match status" value="1"/>
</dbReference>
<dbReference type="SUPFAM" id="SSF53098">
    <property type="entry name" value="Ribonuclease H-like"/>
    <property type="match status" value="1"/>
</dbReference>
<protein>
    <submittedName>
        <fullName evidence="3">Transposase</fullName>
    </submittedName>
</protein>
<name>A0ABD0AIE1_LIMFE</name>
<accession>A0ABD0AIE1</accession>
<gene>
    <name evidence="3" type="ORF">LF01B1_00130</name>
</gene>
<dbReference type="PANTHER" id="PTHR46889">
    <property type="entry name" value="TRANSPOSASE INSF FOR INSERTION SEQUENCE IS3B-RELATED"/>
    <property type="match status" value="1"/>
</dbReference>
<comment type="function">
    <text evidence="1">Involved in the transposition of the insertion sequence.</text>
</comment>
<sequence>MLRELGLSRSNYYDWQKREVSAQQTKKNFVFALIQKIYDQNNGIYGAPMIAWEIRKQNISITVKTVGNYMREMGLRACYVPPWTTTTRDPEFDTKLENILNEQFNPDHPNAAWCIDTTYIPTDDGFMYLTSIMDLYSRSIIAWDLADTLSTEVVIPIIKKAKRERQTSHPLIIHSDCGSQFTSQSFRKVTGSMTNSYSKKGYPWDNACIEAFHAVIKREWLNRFHIKGKVEAERLCFEYIDAYYNTVRSENS</sequence>
<evidence type="ECO:0000313" key="4">
    <source>
        <dbReference type="Proteomes" id="UP000653631"/>
    </source>
</evidence>
<dbReference type="InterPro" id="IPR001584">
    <property type="entry name" value="Integrase_cat-core"/>
</dbReference>
<evidence type="ECO:0000256" key="1">
    <source>
        <dbReference type="ARBA" id="ARBA00002286"/>
    </source>
</evidence>
<dbReference type="InterPro" id="IPR036397">
    <property type="entry name" value="RNaseH_sf"/>
</dbReference>
<dbReference type="Pfam" id="PF13276">
    <property type="entry name" value="HTH_21"/>
    <property type="match status" value="1"/>
</dbReference>
<dbReference type="InterPro" id="IPR012337">
    <property type="entry name" value="RNaseH-like_sf"/>
</dbReference>
<comment type="caution">
    <text evidence="3">The sequence shown here is derived from an EMBL/GenBank/DDBJ whole genome shotgun (WGS) entry which is preliminary data.</text>
</comment>
<dbReference type="PROSITE" id="PS50994">
    <property type="entry name" value="INTEGRASE"/>
    <property type="match status" value="1"/>
</dbReference>
<evidence type="ECO:0000313" key="3">
    <source>
        <dbReference type="EMBL" id="GIC70998.1"/>
    </source>
</evidence>
<dbReference type="EMBL" id="BOLH01000001">
    <property type="protein sequence ID" value="GIC70998.1"/>
    <property type="molecule type" value="Genomic_DNA"/>
</dbReference>
<organism evidence="3 4">
    <name type="scientific">Limosilactobacillus fermentum</name>
    <name type="common">Lactobacillus fermentum</name>
    <dbReference type="NCBI Taxonomy" id="1613"/>
    <lineage>
        <taxon>Bacteria</taxon>
        <taxon>Bacillati</taxon>
        <taxon>Bacillota</taxon>
        <taxon>Bacilli</taxon>
        <taxon>Lactobacillales</taxon>
        <taxon>Lactobacillaceae</taxon>
        <taxon>Limosilactobacillus</taxon>
    </lineage>
</organism>
<feature type="domain" description="Integrase catalytic" evidence="2">
    <location>
        <begin position="105"/>
        <end position="252"/>
    </location>
</feature>
<dbReference type="AlphaFoldDB" id="A0ABD0AIE1"/>
<dbReference type="InterPro" id="IPR050900">
    <property type="entry name" value="Transposase_IS3/IS150/IS904"/>
</dbReference>
<proteinExistence type="predicted"/>